<evidence type="ECO:0000313" key="2">
    <source>
        <dbReference type="Proteomes" id="UP001597201"/>
    </source>
</evidence>
<dbReference type="PROSITE" id="PS51257">
    <property type="entry name" value="PROKAR_LIPOPROTEIN"/>
    <property type="match status" value="1"/>
</dbReference>
<comment type="caution">
    <text evidence="1">The sequence shown here is derived from an EMBL/GenBank/DDBJ whole genome shotgun (WGS) entry which is preliminary data.</text>
</comment>
<gene>
    <name evidence="1" type="ORF">ACFQ39_04745</name>
</gene>
<evidence type="ECO:0008006" key="3">
    <source>
        <dbReference type="Google" id="ProtNLM"/>
    </source>
</evidence>
<dbReference type="RefSeq" id="WP_377176839.1">
    <property type="nucleotide sequence ID" value="NZ_JBHTMY010000002.1"/>
</dbReference>
<dbReference type="EMBL" id="JBHTMY010000002">
    <property type="protein sequence ID" value="MFD1314913.1"/>
    <property type="molecule type" value="Genomic_DNA"/>
</dbReference>
<proteinExistence type="predicted"/>
<evidence type="ECO:0000313" key="1">
    <source>
        <dbReference type="EMBL" id="MFD1314913.1"/>
    </source>
</evidence>
<organism evidence="1 2">
    <name type="scientific">Namhaeicola litoreus</name>
    <dbReference type="NCBI Taxonomy" id="1052145"/>
    <lineage>
        <taxon>Bacteria</taxon>
        <taxon>Pseudomonadati</taxon>
        <taxon>Bacteroidota</taxon>
        <taxon>Flavobacteriia</taxon>
        <taxon>Flavobacteriales</taxon>
        <taxon>Flavobacteriaceae</taxon>
        <taxon>Namhaeicola</taxon>
    </lineage>
</organism>
<name>A0ABW3Y0B7_9FLAO</name>
<accession>A0ABW3Y0B7</accession>
<keyword evidence="2" id="KW-1185">Reference proteome</keyword>
<protein>
    <recommendedName>
        <fullName evidence="3">Lipoprotein</fullName>
    </recommendedName>
</protein>
<dbReference type="Proteomes" id="UP001597201">
    <property type="component" value="Unassembled WGS sequence"/>
</dbReference>
<sequence>MKKYIVLFSAVLMSISCSGQERETKEAQIKEKDNSMVQGPKGSWEVNKEFDENGNLIRYDSIYSWSSGNLGNLSTIERDSLIQSFKSRFFTNFSGLKNQGFEDLFSDDSLFSKQFFDDDFFESDFGKDFMDIDKIRQQMLERQKMFLEKYQSEYTKPQEDKKSRAEI</sequence>
<reference evidence="2" key="1">
    <citation type="journal article" date="2019" name="Int. J. Syst. Evol. Microbiol.">
        <title>The Global Catalogue of Microorganisms (GCM) 10K type strain sequencing project: providing services to taxonomists for standard genome sequencing and annotation.</title>
        <authorList>
            <consortium name="The Broad Institute Genomics Platform"/>
            <consortium name="The Broad Institute Genome Sequencing Center for Infectious Disease"/>
            <person name="Wu L."/>
            <person name="Ma J."/>
        </authorList>
    </citation>
    <scope>NUCLEOTIDE SEQUENCE [LARGE SCALE GENOMIC DNA]</scope>
    <source>
        <strain evidence="2">CCUG 61485</strain>
    </source>
</reference>